<organism evidence="10 11">
    <name type="scientific">Ohtaekwangia koreensis</name>
    <dbReference type="NCBI Taxonomy" id="688867"/>
    <lineage>
        <taxon>Bacteria</taxon>
        <taxon>Pseudomonadati</taxon>
        <taxon>Bacteroidota</taxon>
        <taxon>Cytophagia</taxon>
        <taxon>Cytophagales</taxon>
        <taxon>Fulvivirgaceae</taxon>
        <taxon>Ohtaekwangia</taxon>
    </lineage>
</organism>
<dbReference type="Pfam" id="PF00072">
    <property type="entry name" value="Response_reg"/>
    <property type="match status" value="1"/>
</dbReference>
<evidence type="ECO:0000313" key="10">
    <source>
        <dbReference type="EMBL" id="SKC64871.1"/>
    </source>
</evidence>
<evidence type="ECO:0000313" key="11">
    <source>
        <dbReference type="Proteomes" id="UP000190961"/>
    </source>
</evidence>
<keyword evidence="5" id="KW-0804">Transcription</keyword>
<keyword evidence="4" id="KW-0805">Transcription regulation</keyword>
<name>A0A1T5KMM6_9BACT</name>
<evidence type="ECO:0000256" key="1">
    <source>
        <dbReference type="ARBA" id="ARBA00000085"/>
    </source>
</evidence>
<dbReference type="Pfam" id="PF00512">
    <property type="entry name" value="HisKA"/>
    <property type="match status" value="1"/>
</dbReference>
<feature type="domain" description="Response regulatory" evidence="9">
    <location>
        <begin position="1127"/>
        <end position="1242"/>
    </location>
</feature>
<dbReference type="InterPro" id="IPR018060">
    <property type="entry name" value="HTH_AraC"/>
</dbReference>
<dbReference type="Pfam" id="PF07495">
    <property type="entry name" value="Y_Y_Y"/>
    <property type="match status" value="1"/>
</dbReference>
<feature type="modified residue" description="4-aspartylphosphate" evidence="6">
    <location>
        <position position="1175"/>
    </location>
</feature>
<dbReference type="SMART" id="SM00388">
    <property type="entry name" value="HisKA"/>
    <property type="match status" value="1"/>
</dbReference>
<dbReference type="PRINTS" id="PR00344">
    <property type="entry name" value="BCTRLSENSOR"/>
</dbReference>
<keyword evidence="11" id="KW-1185">Reference proteome</keyword>
<evidence type="ECO:0000256" key="6">
    <source>
        <dbReference type="PROSITE-ProRule" id="PRU00169"/>
    </source>
</evidence>
<evidence type="ECO:0000256" key="4">
    <source>
        <dbReference type="ARBA" id="ARBA00023015"/>
    </source>
</evidence>
<dbReference type="SUPFAM" id="SSF52172">
    <property type="entry name" value="CheY-like"/>
    <property type="match status" value="1"/>
</dbReference>
<dbReference type="CDD" id="cd00082">
    <property type="entry name" value="HisKA"/>
    <property type="match status" value="1"/>
</dbReference>
<dbReference type="Gene3D" id="3.40.50.2300">
    <property type="match status" value="1"/>
</dbReference>
<evidence type="ECO:0000259" key="8">
    <source>
        <dbReference type="PROSITE" id="PS50109"/>
    </source>
</evidence>
<dbReference type="InterPro" id="IPR036890">
    <property type="entry name" value="HATPase_C_sf"/>
</dbReference>
<sequence>MYRTKVEHVHRILLTFMTTIVLVSGFSYRSLAQHEKNKIIKRYSIKDGLSQAVVNSIEQDDKGWMWFATDDGLNRFDGYSFTSFKFDKTGPNQFHDNFVQRLFKDSKGRLWVSSRRGLYQFDLSTQKWNVFLNPDKAGNNDVSYISESSAGKLWIGWYFGGIGLFDPQTNLYDTTQHFDLKSTATITVFEDSYGYIWSGEQSTGLDVFRIREEGKNPEKVIAYSASNFLPSQYVKCFLEDHLGNIWIGTTKGLVLFIRAEGRFIVLDKILPPQRGAFSLLEDKDKTLWIGTQGNGIYTVDLQDFDGRKVERLSSHHVEALDAFDISQHTIRSIFQDRDNNIWIGTHGDGIYMVSDEDKNFMKVEVKRIFAAAESAVPFYGLCNDEDGNIWAGTDSKGIYKFTPEGKLLRHYEADGKPGSIGDDVVYTALRDYNDNLWFGTYADGIYRYDKKTDSFIHYPRSAYDVPIPLGHRVSLLFEDSKRNIWVGATRGGLSLLDKASKTFKLNSEAPMFRTVDVRTIAEDKKGNLWLGCYGNGLLAYHPDTREVERIFVGTEPSNLLRSNIVHTLAIDKDNVLWIGTGGGGLGAYNLNDKTFKLYTDENGLINNTVFGVQIDEQQNVWCSTINGISRLDKTTGTFFNYTSNDGLQAGQFNPGSSLNNIPKGYICFGGTHGFNLFYPLKVSNSKIVPDVKLSGFQLFNKSVKIGGATEDDILEKVIDETQQLTLRHDQASFTFEFTALDYSGPEKCEYAYKLEGFDADWNYIGNQRTASYRYLPPGTYEFKVKATNQPNSWPAKFAHVKISVAPPLWRTPAAYFTYVLVLGLAAWSIYSIRKRQTHLKKRVKSEKNKRRREQQLVQDKLAFFTEISHEFKTPLTLIIGPLEEMMSRENNETASGKKLHMVHKNAHKLLALINKLLDYRKIESGKMMLTIQEIDIVPFVEDIFLNFKELSNRPNVHFDFYTEEKSIYTWVDPEKIEMVLTNIVSNSFKYIGEGNAISITLKKESGANSREFVCVEVKDNGIGIAKDQIRYIFDWFYNGKATNHISSGIGLALAKKLVYLHKGEIYAESTVGVGSVFTVKIPLGKDHFEPHEVIIDHDRLPELDLEIQEHDGHDDGPVTHAKKGLKTVLVVEDDEDVRTFLKEYLATDYRVIEADNGKQAMEIAFASNPDLIVSDIMMTEMDGIELCHTLKHNIKTSHIPVIFLTARSAHSQHKAGLETGADVYLTKPFSPEILSLTINNLLQARENAKRYYRTMFLTDEKPNIVSTDEKLLQKIFEVVKVNMNKTDLTVDTVSLEVGLSKTILYKKIKQLTGLSPIEYIRSLRISEAAKLLRTQRYKVYEVVYMVGFSDLKYFRKCFVKEFGYPPSQLLEKEHQ</sequence>
<dbReference type="SUPFAM" id="SSF63829">
    <property type="entry name" value="Calcium-dependent phosphotriesterase"/>
    <property type="match status" value="3"/>
</dbReference>
<dbReference type="PANTHER" id="PTHR43547">
    <property type="entry name" value="TWO-COMPONENT HISTIDINE KINASE"/>
    <property type="match status" value="1"/>
</dbReference>
<dbReference type="Pfam" id="PF02518">
    <property type="entry name" value="HATPase_c"/>
    <property type="match status" value="1"/>
</dbReference>
<dbReference type="OrthoDB" id="9797097at2"/>
<dbReference type="InterPro" id="IPR015943">
    <property type="entry name" value="WD40/YVTN_repeat-like_dom_sf"/>
</dbReference>
<dbReference type="FunFam" id="1.10.287.130:FF:000045">
    <property type="entry name" value="Two-component system sensor histidine kinase/response regulator"/>
    <property type="match status" value="1"/>
</dbReference>
<dbReference type="InterPro" id="IPR036097">
    <property type="entry name" value="HisK_dim/P_sf"/>
</dbReference>
<dbReference type="Pfam" id="PF07494">
    <property type="entry name" value="Reg_prop"/>
    <property type="match status" value="4"/>
</dbReference>
<evidence type="ECO:0000259" key="9">
    <source>
        <dbReference type="PROSITE" id="PS50110"/>
    </source>
</evidence>
<protein>
    <recommendedName>
        <fullName evidence="2">histidine kinase</fullName>
        <ecNumber evidence="2">2.7.13.3</ecNumber>
    </recommendedName>
</protein>
<dbReference type="InterPro" id="IPR003594">
    <property type="entry name" value="HATPase_dom"/>
</dbReference>
<dbReference type="SUPFAM" id="SSF55874">
    <property type="entry name" value="ATPase domain of HSP90 chaperone/DNA topoisomerase II/histidine kinase"/>
    <property type="match status" value="1"/>
</dbReference>
<dbReference type="PROSITE" id="PS50110">
    <property type="entry name" value="RESPONSE_REGULATORY"/>
    <property type="match status" value="1"/>
</dbReference>
<dbReference type="SUPFAM" id="SSF46689">
    <property type="entry name" value="Homeodomain-like"/>
    <property type="match status" value="1"/>
</dbReference>
<accession>A0A1T5KMM6</accession>
<dbReference type="InterPro" id="IPR005467">
    <property type="entry name" value="His_kinase_dom"/>
</dbReference>
<dbReference type="InterPro" id="IPR013783">
    <property type="entry name" value="Ig-like_fold"/>
</dbReference>
<gene>
    <name evidence="10" type="ORF">SAMN05660236_2367</name>
</gene>
<keyword evidence="3 6" id="KW-0597">Phosphoprotein</keyword>
<dbReference type="GO" id="GO:0000155">
    <property type="term" value="F:phosphorelay sensor kinase activity"/>
    <property type="evidence" value="ECO:0007669"/>
    <property type="project" value="InterPro"/>
</dbReference>
<dbReference type="RefSeq" id="WP_079686822.1">
    <property type="nucleotide sequence ID" value="NZ_FUZU01000001.1"/>
</dbReference>
<dbReference type="InterPro" id="IPR011006">
    <property type="entry name" value="CheY-like_superfamily"/>
</dbReference>
<dbReference type="SMART" id="SM00387">
    <property type="entry name" value="HATPase_c"/>
    <property type="match status" value="1"/>
</dbReference>
<dbReference type="CDD" id="cd00146">
    <property type="entry name" value="PKD"/>
    <property type="match status" value="1"/>
</dbReference>
<dbReference type="InterPro" id="IPR011123">
    <property type="entry name" value="Y_Y_Y"/>
</dbReference>
<evidence type="ECO:0000256" key="2">
    <source>
        <dbReference type="ARBA" id="ARBA00012438"/>
    </source>
</evidence>
<dbReference type="EC" id="2.7.13.3" evidence="2"/>
<dbReference type="STRING" id="688867.SAMN05660236_2367"/>
<evidence type="ECO:0000256" key="3">
    <source>
        <dbReference type="ARBA" id="ARBA00022553"/>
    </source>
</evidence>
<dbReference type="FunFam" id="2.60.40.10:FF:000791">
    <property type="entry name" value="Two-component system sensor histidine kinase/response regulator"/>
    <property type="match status" value="1"/>
</dbReference>
<dbReference type="InterPro" id="IPR004358">
    <property type="entry name" value="Sig_transdc_His_kin-like_C"/>
</dbReference>
<feature type="domain" description="HTH araC/xylS-type" evidence="7">
    <location>
        <begin position="1273"/>
        <end position="1372"/>
    </location>
</feature>
<dbReference type="InterPro" id="IPR011110">
    <property type="entry name" value="Reg_prop"/>
</dbReference>
<dbReference type="SMART" id="SM00342">
    <property type="entry name" value="HTH_ARAC"/>
    <property type="match status" value="1"/>
</dbReference>
<evidence type="ECO:0000256" key="5">
    <source>
        <dbReference type="ARBA" id="ARBA00023163"/>
    </source>
</evidence>
<dbReference type="InterPro" id="IPR003661">
    <property type="entry name" value="HisK_dim/P_dom"/>
</dbReference>
<dbReference type="GO" id="GO:0003700">
    <property type="term" value="F:DNA-binding transcription factor activity"/>
    <property type="evidence" value="ECO:0007669"/>
    <property type="project" value="InterPro"/>
</dbReference>
<dbReference type="CDD" id="cd17574">
    <property type="entry name" value="REC_OmpR"/>
    <property type="match status" value="1"/>
</dbReference>
<dbReference type="Gene3D" id="2.130.10.10">
    <property type="entry name" value="YVTN repeat-like/Quinoprotein amine dehydrogenase"/>
    <property type="match status" value="2"/>
</dbReference>
<dbReference type="EMBL" id="FUZU01000001">
    <property type="protein sequence ID" value="SKC64871.1"/>
    <property type="molecule type" value="Genomic_DNA"/>
</dbReference>
<dbReference type="InterPro" id="IPR009057">
    <property type="entry name" value="Homeodomain-like_sf"/>
</dbReference>
<dbReference type="Gene3D" id="2.60.40.10">
    <property type="entry name" value="Immunoglobulins"/>
    <property type="match status" value="1"/>
</dbReference>
<dbReference type="PROSITE" id="PS01124">
    <property type="entry name" value="HTH_ARAC_FAMILY_2"/>
    <property type="match status" value="1"/>
</dbReference>
<dbReference type="PROSITE" id="PS50109">
    <property type="entry name" value="HIS_KIN"/>
    <property type="match status" value="1"/>
</dbReference>
<evidence type="ECO:0000259" key="7">
    <source>
        <dbReference type="PROSITE" id="PS01124"/>
    </source>
</evidence>
<dbReference type="Gene3D" id="1.10.287.130">
    <property type="match status" value="1"/>
</dbReference>
<dbReference type="SUPFAM" id="SSF47384">
    <property type="entry name" value="Homodimeric domain of signal transducing histidine kinase"/>
    <property type="match status" value="1"/>
</dbReference>
<dbReference type="Proteomes" id="UP000190961">
    <property type="component" value="Unassembled WGS sequence"/>
</dbReference>
<dbReference type="GO" id="GO:0043565">
    <property type="term" value="F:sequence-specific DNA binding"/>
    <property type="evidence" value="ECO:0007669"/>
    <property type="project" value="InterPro"/>
</dbReference>
<dbReference type="PANTHER" id="PTHR43547:SF2">
    <property type="entry name" value="HYBRID SIGNAL TRANSDUCTION HISTIDINE KINASE C"/>
    <property type="match status" value="1"/>
</dbReference>
<dbReference type="Gene3D" id="1.10.10.60">
    <property type="entry name" value="Homeodomain-like"/>
    <property type="match status" value="2"/>
</dbReference>
<feature type="domain" description="Histidine kinase" evidence="8">
    <location>
        <begin position="866"/>
        <end position="1085"/>
    </location>
</feature>
<comment type="catalytic activity">
    <reaction evidence="1">
        <text>ATP + protein L-histidine = ADP + protein N-phospho-L-histidine.</text>
        <dbReference type="EC" id="2.7.13.3"/>
    </reaction>
</comment>
<dbReference type="Gene3D" id="3.30.565.10">
    <property type="entry name" value="Histidine kinase-like ATPase, C-terminal domain"/>
    <property type="match status" value="1"/>
</dbReference>
<dbReference type="InterPro" id="IPR001789">
    <property type="entry name" value="Sig_transdc_resp-reg_receiver"/>
</dbReference>
<reference evidence="10 11" key="1">
    <citation type="submission" date="2017-02" db="EMBL/GenBank/DDBJ databases">
        <authorList>
            <person name="Peterson S.W."/>
        </authorList>
    </citation>
    <scope>NUCLEOTIDE SEQUENCE [LARGE SCALE GENOMIC DNA]</scope>
    <source>
        <strain evidence="10 11">DSM 25262</strain>
    </source>
</reference>
<proteinExistence type="predicted"/>
<dbReference type="Pfam" id="PF12833">
    <property type="entry name" value="HTH_18"/>
    <property type="match status" value="1"/>
</dbReference>
<dbReference type="SMART" id="SM00448">
    <property type="entry name" value="REC"/>
    <property type="match status" value="1"/>
</dbReference>